<gene>
    <name evidence="12" type="ORF">K1I41_08510</name>
</gene>
<dbReference type="Gene3D" id="2.170.130.10">
    <property type="entry name" value="TonB-dependent receptor, plug domain"/>
    <property type="match status" value="1"/>
</dbReference>
<keyword evidence="13" id="KW-1185">Reference proteome</keyword>
<dbReference type="InterPro" id="IPR037066">
    <property type="entry name" value="Plug_dom_sf"/>
</dbReference>
<keyword evidence="5 7" id="KW-0472">Membrane</keyword>
<dbReference type="EMBL" id="CP080429">
    <property type="protein sequence ID" value="QYJ67593.1"/>
    <property type="molecule type" value="Genomic_DNA"/>
</dbReference>
<dbReference type="InterPro" id="IPR036942">
    <property type="entry name" value="Beta-barrel_TonB_sf"/>
</dbReference>
<dbReference type="InterPro" id="IPR012910">
    <property type="entry name" value="Plug_dom"/>
</dbReference>
<evidence type="ECO:0000256" key="5">
    <source>
        <dbReference type="ARBA" id="ARBA00023136"/>
    </source>
</evidence>
<evidence type="ECO:0000256" key="7">
    <source>
        <dbReference type="PROSITE-ProRule" id="PRU01360"/>
    </source>
</evidence>
<evidence type="ECO:0000256" key="3">
    <source>
        <dbReference type="ARBA" id="ARBA00022452"/>
    </source>
</evidence>
<dbReference type="SUPFAM" id="SSF56935">
    <property type="entry name" value="Porins"/>
    <property type="match status" value="1"/>
</dbReference>
<dbReference type="PANTHER" id="PTHR40980">
    <property type="entry name" value="PLUG DOMAIN-CONTAINING PROTEIN"/>
    <property type="match status" value="1"/>
</dbReference>
<comment type="similarity">
    <text evidence="7">Belongs to the TonB-dependent receptor family.</text>
</comment>
<keyword evidence="9" id="KW-0732">Signal</keyword>
<feature type="compositionally biased region" description="Gly residues" evidence="8">
    <location>
        <begin position="837"/>
        <end position="846"/>
    </location>
</feature>
<feature type="domain" description="TonB-dependent receptor plug" evidence="10">
    <location>
        <begin position="143"/>
        <end position="221"/>
    </location>
</feature>
<sequence>MKKLQTSLVLLLLLCTSIMFSQSKAKVSGQVIEQDTKQPLEFATVTIQTTDNQTVSGGLTDINGKYSIDVPPGTYNIKFDFISFKSTAIKSKAITGNTNLGVTLMAPDATLLNEIEIVADRSTVDIKLDKRVYNVGKDMIVRGGSVSDVLDNVPSISVDPDGNVSLRGNDGVTILIDGRPSNLAGSNVAEVLRLLPAESVEKVEVITNPSARYDAEGGGGIVNIILRKGKANGFNGSVVASTGYPDNHGLNANLNYRSDNYNLFSNLGYSYRSSPGNFSTDSEYFDEEGNTTNFVNERRDYERERQGYNASFGADIFLNKTTTWTNSINVRDNDGENPTETYYDYFFADGSFDETRYRYNLEEEESDNIQFSSSLLKKFNDEGHKLDVNLSLAKSNDYEKAQIDDIVIGTTTPEVDNIFQRTLSDEEEDRALAQVDYVLPFGEGSQFEAGYRGSFLELTTDAQTETLENDIWIIDPNFSSLLEYKENVNAFYAQYGSKIGKFSYLLGLRWEDSDIEVNLLDREDFNTKKYNNFFPSAFLSYEFSEGTNASISYSRRINRPRGWFINPFSSLVSNINIFTGNPDLDPSMTDAMEVGFLKKWNKVTLSSTAYVNITKDVYQFVRRESGEFFTQVVGGEDIVNDNNEVIEVIDGEDVRTPIILTSPVNLAKQYRYGFEFDVNYNPYRWWRINGNFNFFKNQIDGDYTYTNFLGETIVQNFDNSNYSWFTRVNSRVSLPLDINWQLNARYTGPRENAQSRYKGIFSADTAISKDILNERATISLNVRDILNSRKRKLTNTLPQVESYTEMQWRERQITLSFTYRFNPSKADKNQEQRGNQQGDGGDFMGK</sequence>
<feature type="signal peptide" evidence="9">
    <location>
        <begin position="1"/>
        <end position="25"/>
    </location>
</feature>
<evidence type="ECO:0000313" key="12">
    <source>
        <dbReference type="EMBL" id="QYJ67593.1"/>
    </source>
</evidence>
<evidence type="ECO:0000256" key="9">
    <source>
        <dbReference type="SAM" id="SignalP"/>
    </source>
</evidence>
<evidence type="ECO:0000259" key="11">
    <source>
        <dbReference type="Pfam" id="PF14905"/>
    </source>
</evidence>
<dbReference type="SUPFAM" id="SSF49464">
    <property type="entry name" value="Carboxypeptidase regulatory domain-like"/>
    <property type="match status" value="1"/>
</dbReference>
<dbReference type="InterPro" id="IPR008969">
    <property type="entry name" value="CarboxyPept-like_regulatory"/>
</dbReference>
<dbReference type="Proteomes" id="UP000825381">
    <property type="component" value="Chromosome"/>
</dbReference>
<evidence type="ECO:0000313" key="13">
    <source>
        <dbReference type="Proteomes" id="UP000825381"/>
    </source>
</evidence>
<proteinExistence type="inferred from homology"/>
<evidence type="ECO:0000256" key="8">
    <source>
        <dbReference type="SAM" id="MobiDB-lite"/>
    </source>
</evidence>
<evidence type="ECO:0000256" key="2">
    <source>
        <dbReference type="ARBA" id="ARBA00022448"/>
    </source>
</evidence>
<keyword evidence="3 7" id="KW-1134">Transmembrane beta strand</keyword>
<dbReference type="PANTHER" id="PTHR40980:SF4">
    <property type="entry name" value="TONB-DEPENDENT RECEPTOR-LIKE BETA-BARREL DOMAIN-CONTAINING PROTEIN"/>
    <property type="match status" value="1"/>
</dbReference>
<evidence type="ECO:0000256" key="4">
    <source>
        <dbReference type="ARBA" id="ARBA00022692"/>
    </source>
</evidence>
<comment type="subcellular location">
    <subcellularLocation>
        <location evidence="1 7">Cell outer membrane</location>
        <topology evidence="1 7">Multi-pass membrane protein</topology>
    </subcellularLocation>
</comment>
<feature type="domain" description="Outer membrane protein beta-barrel" evidence="11">
    <location>
        <begin position="377"/>
        <end position="819"/>
    </location>
</feature>
<dbReference type="Pfam" id="PF07715">
    <property type="entry name" value="Plug"/>
    <property type="match status" value="1"/>
</dbReference>
<dbReference type="Gene3D" id="2.40.170.20">
    <property type="entry name" value="TonB-dependent receptor, beta-barrel domain"/>
    <property type="match status" value="1"/>
</dbReference>
<keyword evidence="12" id="KW-0675">Receptor</keyword>
<dbReference type="InterPro" id="IPR039426">
    <property type="entry name" value="TonB-dep_rcpt-like"/>
</dbReference>
<feature type="region of interest" description="Disordered" evidence="8">
    <location>
        <begin position="824"/>
        <end position="846"/>
    </location>
</feature>
<name>A0ABX8V418_9FLAO</name>
<accession>A0ABX8V418</accession>
<organism evidence="12 13">
    <name type="scientific">Flavobacterium litorale</name>
    <dbReference type="NCBI Taxonomy" id="2856519"/>
    <lineage>
        <taxon>Bacteria</taxon>
        <taxon>Pseudomonadati</taxon>
        <taxon>Bacteroidota</taxon>
        <taxon>Flavobacteriia</taxon>
        <taxon>Flavobacteriales</taxon>
        <taxon>Flavobacteriaceae</taxon>
        <taxon>Flavobacterium</taxon>
    </lineage>
</organism>
<keyword evidence="2 7" id="KW-0813">Transport</keyword>
<dbReference type="Gene3D" id="2.60.40.1120">
    <property type="entry name" value="Carboxypeptidase-like, regulatory domain"/>
    <property type="match status" value="1"/>
</dbReference>
<dbReference type="PROSITE" id="PS52016">
    <property type="entry name" value="TONB_DEPENDENT_REC_3"/>
    <property type="match status" value="1"/>
</dbReference>
<dbReference type="InterPro" id="IPR041700">
    <property type="entry name" value="OMP_b-brl_3"/>
</dbReference>
<evidence type="ECO:0000259" key="10">
    <source>
        <dbReference type="Pfam" id="PF07715"/>
    </source>
</evidence>
<dbReference type="RefSeq" id="WP_220639938.1">
    <property type="nucleotide sequence ID" value="NZ_CP080429.1"/>
</dbReference>
<evidence type="ECO:0000256" key="1">
    <source>
        <dbReference type="ARBA" id="ARBA00004571"/>
    </source>
</evidence>
<reference evidence="12 13" key="1">
    <citation type="submission" date="2021-07" db="EMBL/GenBank/DDBJ databases">
        <title>Flavobacterium WSW3-B6 sp.nov, isolated from seaweed.</title>
        <authorList>
            <person name="Muhammad N."/>
            <person name="Ho H."/>
            <person name="Lee Y.-J."/>
            <person name="Nguyen T."/>
            <person name="Ho J."/>
            <person name="Kim S.-G."/>
        </authorList>
    </citation>
    <scope>NUCLEOTIDE SEQUENCE [LARGE SCALE GENOMIC DNA]</scope>
    <source>
        <strain evidence="12 13">WSW3-B6</strain>
    </source>
</reference>
<evidence type="ECO:0000256" key="6">
    <source>
        <dbReference type="ARBA" id="ARBA00023237"/>
    </source>
</evidence>
<dbReference type="Pfam" id="PF14905">
    <property type="entry name" value="OMP_b-brl_3"/>
    <property type="match status" value="1"/>
</dbReference>
<keyword evidence="6 7" id="KW-0998">Cell outer membrane</keyword>
<keyword evidence="4 7" id="KW-0812">Transmembrane</keyword>
<dbReference type="Pfam" id="PF13715">
    <property type="entry name" value="CarbopepD_reg_2"/>
    <property type="match status" value="1"/>
</dbReference>
<feature type="chain" id="PRO_5046680858" evidence="9">
    <location>
        <begin position="26"/>
        <end position="846"/>
    </location>
</feature>
<protein>
    <submittedName>
        <fullName evidence="12">TonB-dependent receptor family protein</fullName>
    </submittedName>
</protein>